<gene>
    <name evidence="1" type="ORF">NCTC7582_01226</name>
</gene>
<dbReference type="RefSeq" id="WP_112116870.1">
    <property type="nucleotide sequence ID" value="NZ_UAQE01000001.1"/>
</dbReference>
<sequence>MTVGIYRNRLNQEIKRFGKFGKKIVESLNEKGITTELIFNPKVTKCILELKKHDTIVIISHGSADSIYHKFDGNKMNHQVLINESNLDILNEKKVIAISCGTARELGELACTSAGCKTYLGFYNKIHFNKKNGNEPSLKYHMFISECYKDSFKEVLEMAIENNWTFNKLKLVMERELKKTVVERATNVREKHPRYYFVHEFDQSIIAVSDVANNIHLFGDKNEKVS</sequence>
<proteinExistence type="predicted"/>
<reference evidence="1 2" key="1">
    <citation type="submission" date="2018-06" db="EMBL/GenBank/DDBJ databases">
        <authorList>
            <consortium name="Pathogen Informatics"/>
            <person name="Doyle S."/>
        </authorList>
    </citation>
    <scope>NUCLEOTIDE SEQUENCE [LARGE SCALE GENOMIC DNA]</scope>
    <source>
        <strain evidence="1 2">NCTC7582</strain>
    </source>
</reference>
<dbReference type="EMBL" id="UAQE01000001">
    <property type="protein sequence ID" value="SPT97689.1"/>
    <property type="molecule type" value="Genomic_DNA"/>
</dbReference>
<evidence type="ECO:0000313" key="1">
    <source>
        <dbReference type="EMBL" id="SPT97689.1"/>
    </source>
</evidence>
<dbReference type="AlphaFoldDB" id="A0A2X0XFF5"/>
<protein>
    <submittedName>
        <fullName evidence="1">Uncharacterized protein</fullName>
    </submittedName>
</protein>
<accession>A0A2X0XFF5</accession>
<name>A0A2X0XFF5_9BACI</name>
<dbReference type="Proteomes" id="UP000251431">
    <property type="component" value="Unassembled WGS sequence"/>
</dbReference>
<evidence type="ECO:0000313" key="2">
    <source>
        <dbReference type="Proteomes" id="UP000251431"/>
    </source>
</evidence>
<organism evidence="1 2">
    <name type="scientific">Lysinibacillus capsici</name>
    <dbReference type="NCBI Taxonomy" id="2115968"/>
    <lineage>
        <taxon>Bacteria</taxon>
        <taxon>Bacillati</taxon>
        <taxon>Bacillota</taxon>
        <taxon>Bacilli</taxon>
        <taxon>Bacillales</taxon>
        <taxon>Bacillaceae</taxon>
        <taxon>Lysinibacillus</taxon>
    </lineage>
</organism>